<keyword evidence="14" id="KW-0675">Receptor</keyword>
<evidence type="ECO:0000256" key="4">
    <source>
        <dbReference type="ARBA" id="ARBA00022496"/>
    </source>
</evidence>
<keyword evidence="2 11" id="KW-0813">Transport</keyword>
<protein>
    <submittedName>
        <fullName evidence="14">TonB-dependent receptor plug domain-containing protein</fullName>
    </submittedName>
</protein>
<keyword evidence="10 11" id="KW-0998">Cell outer membrane</keyword>
<accession>A0ABU9Y4D8</accession>
<dbReference type="InterPro" id="IPR039426">
    <property type="entry name" value="TonB-dep_rcpt-like"/>
</dbReference>
<evidence type="ECO:0000256" key="5">
    <source>
        <dbReference type="ARBA" id="ARBA00022692"/>
    </source>
</evidence>
<keyword evidence="7" id="KW-0406">Ion transport</keyword>
<evidence type="ECO:0000256" key="3">
    <source>
        <dbReference type="ARBA" id="ARBA00022452"/>
    </source>
</evidence>
<evidence type="ECO:0000256" key="9">
    <source>
        <dbReference type="ARBA" id="ARBA00023136"/>
    </source>
</evidence>
<keyword evidence="6" id="KW-0408">Iron</keyword>
<keyword evidence="12" id="KW-0732">Signal</keyword>
<dbReference type="InterPro" id="IPR012910">
    <property type="entry name" value="Plug_dom"/>
</dbReference>
<name>A0ABU9Y4D8_9SPHN</name>
<feature type="chain" id="PRO_5047417863" evidence="12">
    <location>
        <begin position="35"/>
        <end position="802"/>
    </location>
</feature>
<dbReference type="PANTHER" id="PTHR32552:SF81">
    <property type="entry name" value="TONB-DEPENDENT OUTER MEMBRANE RECEPTOR"/>
    <property type="match status" value="1"/>
</dbReference>
<evidence type="ECO:0000256" key="2">
    <source>
        <dbReference type="ARBA" id="ARBA00022448"/>
    </source>
</evidence>
<evidence type="ECO:0000256" key="11">
    <source>
        <dbReference type="PROSITE-ProRule" id="PRU01360"/>
    </source>
</evidence>
<keyword evidence="5 11" id="KW-0812">Transmembrane</keyword>
<keyword evidence="8" id="KW-0798">TonB box</keyword>
<evidence type="ECO:0000256" key="1">
    <source>
        <dbReference type="ARBA" id="ARBA00004571"/>
    </source>
</evidence>
<gene>
    <name evidence="14" type="ORF">ABC974_13490</name>
</gene>
<dbReference type="EMBL" id="JBDIME010000011">
    <property type="protein sequence ID" value="MEN2790647.1"/>
    <property type="molecule type" value="Genomic_DNA"/>
</dbReference>
<keyword evidence="3 11" id="KW-1134">Transmembrane beta strand</keyword>
<dbReference type="Pfam" id="PF07715">
    <property type="entry name" value="Plug"/>
    <property type="match status" value="1"/>
</dbReference>
<comment type="subcellular location">
    <subcellularLocation>
        <location evidence="1 11">Cell outer membrane</location>
        <topology evidence="1 11">Multi-pass membrane protein</topology>
    </subcellularLocation>
</comment>
<keyword evidence="9 11" id="KW-0472">Membrane</keyword>
<feature type="domain" description="TonB-dependent receptor plug" evidence="13">
    <location>
        <begin position="66"/>
        <end position="170"/>
    </location>
</feature>
<dbReference type="RefSeq" id="WP_343889968.1">
    <property type="nucleotide sequence ID" value="NZ_BAAAEH010000028.1"/>
</dbReference>
<comment type="caution">
    <text evidence="14">The sequence shown here is derived from an EMBL/GenBank/DDBJ whole genome shotgun (WGS) entry which is preliminary data.</text>
</comment>
<evidence type="ECO:0000259" key="13">
    <source>
        <dbReference type="Pfam" id="PF07715"/>
    </source>
</evidence>
<organism evidence="14 15">
    <name type="scientific">Sphingomonas oligophenolica</name>
    <dbReference type="NCBI Taxonomy" id="301154"/>
    <lineage>
        <taxon>Bacteria</taxon>
        <taxon>Pseudomonadati</taxon>
        <taxon>Pseudomonadota</taxon>
        <taxon>Alphaproteobacteria</taxon>
        <taxon>Sphingomonadales</taxon>
        <taxon>Sphingomonadaceae</taxon>
        <taxon>Sphingomonas</taxon>
    </lineage>
</organism>
<feature type="signal peptide" evidence="12">
    <location>
        <begin position="1"/>
        <end position="34"/>
    </location>
</feature>
<keyword evidence="4" id="KW-0410">Iron transport</keyword>
<evidence type="ECO:0000256" key="7">
    <source>
        <dbReference type="ARBA" id="ARBA00023065"/>
    </source>
</evidence>
<evidence type="ECO:0000313" key="15">
    <source>
        <dbReference type="Proteomes" id="UP001419910"/>
    </source>
</evidence>
<dbReference type="PANTHER" id="PTHR32552">
    <property type="entry name" value="FERRICHROME IRON RECEPTOR-RELATED"/>
    <property type="match status" value="1"/>
</dbReference>
<reference evidence="14 15" key="1">
    <citation type="submission" date="2024-05" db="EMBL/GenBank/DDBJ databases">
        <authorList>
            <person name="Liu Q."/>
            <person name="Xin Y.-H."/>
        </authorList>
    </citation>
    <scope>NUCLEOTIDE SEQUENCE [LARGE SCALE GENOMIC DNA]</scope>
    <source>
        <strain evidence="14 15">CGMCC 1.10181</strain>
    </source>
</reference>
<evidence type="ECO:0000256" key="6">
    <source>
        <dbReference type="ARBA" id="ARBA00023004"/>
    </source>
</evidence>
<comment type="similarity">
    <text evidence="11">Belongs to the TonB-dependent receptor family.</text>
</comment>
<proteinExistence type="inferred from homology"/>
<sequence>MTGSASAIGRRARLTIGLSSIALVGALAAAPARAQEAPAAPTTAAPGAGSGGDIIVTARRRDEGLSKVPIAITAIGSEDLVKRAVTSDADLQRTVPGLTIRQTQGNNSLTYSLRGQSADIFSGSPSAVVTYFNEVPIPVSGASSFFDLQSIQVLKGPQGTLFGRNATGGAVLFTSAKPTDSLEGFGRLRYGNFNRVEGEGALNIPIVDDAVLLRVAFNITHDDGFIHNLYTGDTLGRINREGGRLSLTLKPTDAITNTTMLQYAKSTGTNTGASYTFSVYAPGETNNGHVLSSGAGFLFGPTLDLAFGPGAWAAYLAAHPKAYAPGLLAYVDEQRRLGPYVTNHPGGDRHFGESWTLTNTTEMALGANLKLRNIFGLVDSYTQSDQPQLGAPYATILTENAPKGQLGNVDDLRSYTEELQLQGQTGALDFIIGAYFQRQRVNTLYPQTYFDLSPNPGFPSYATNYFRIKNYTDAIYAQGMYDLSSIGAEGFKLTAGLRYTRERVFGFQLPGSDNFGAPEQERTYRAPSWEAGLQYQASPNVLLYLKTRGSFRAGGYNGTLNPVSIAALGASPFFNSETTQDIEGGVKFNGNAFGRRATLNLALFNQWIQHVQRVEFPDPDGAGPIASIAFTTNVPAERVRGLELEGSINPADWLRVGGQLALTDAKFTKNTVVLFGNSFSYGPVGDTPKSSGTLWAEITSPIDPAVGQLALRGEVYAQSGQYFSNAADTIAPRTRLPGYALVNGRLSLNDIGGSKLSAAVFGENLLDKQYFVGGMQLAVALGQNGAVVGKPRTYGVELSVKF</sequence>
<dbReference type="InterPro" id="IPR036942">
    <property type="entry name" value="Beta-barrel_TonB_sf"/>
</dbReference>
<evidence type="ECO:0000256" key="10">
    <source>
        <dbReference type="ARBA" id="ARBA00023237"/>
    </source>
</evidence>
<dbReference type="PROSITE" id="PS52016">
    <property type="entry name" value="TONB_DEPENDENT_REC_3"/>
    <property type="match status" value="1"/>
</dbReference>
<evidence type="ECO:0000313" key="14">
    <source>
        <dbReference type="EMBL" id="MEN2790647.1"/>
    </source>
</evidence>
<evidence type="ECO:0000256" key="12">
    <source>
        <dbReference type="SAM" id="SignalP"/>
    </source>
</evidence>
<evidence type="ECO:0000256" key="8">
    <source>
        <dbReference type="ARBA" id="ARBA00023077"/>
    </source>
</evidence>
<keyword evidence="15" id="KW-1185">Reference proteome</keyword>
<dbReference type="Proteomes" id="UP001419910">
    <property type="component" value="Unassembled WGS sequence"/>
</dbReference>
<dbReference type="SUPFAM" id="SSF56935">
    <property type="entry name" value="Porins"/>
    <property type="match status" value="1"/>
</dbReference>
<dbReference type="Gene3D" id="2.40.170.20">
    <property type="entry name" value="TonB-dependent receptor, beta-barrel domain"/>
    <property type="match status" value="2"/>
</dbReference>